<protein>
    <submittedName>
        <fullName evidence="3">Duf1275 domain protein</fullName>
    </submittedName>
</protein>
<name>A0A8H6JN68_9PEZI</name>
<dbReference type="PANTHER" id="PTHR37488">
    <property type="entry name" value="DUF1275 DOMAIN-CONTAINING PROTEIN"/>
    <property type="match status" value="1"/>
</dbReference>
<gene>
    <name evidence="3" type="ORF">CSOJ01_03148</name>
</gene>
<evidence type="ECO:0000313" key="4">
    <source>
        <dbReference type="Proteomes" id="UP000652219"/>
    </source>
</evidence>
<evidence type="ECO:0000256" key="1">
    <source>
        <dbReference type="SAM" id="MobiDB-lite"/>
    </source>
</evidence>
<keyword evidence="2" id="KW-1133">Transmembrane helix</keyword>
<feature type="region of interest" description="Disordered" evidence="1">
    <location>
        <begin position="1"/>
        <end position="34"/>
    </location>
</feature>
<comment type="caution">
    <text evidence="3">The sequence shown here is derived from an EMBL/GenBank/DDBJ whole genome shotgun (WGS) entry which is preliminary data.</text>
</comment>
<proteinExistence type="predicted"/>
<dbReference type="InterPro" id="IPR010699">
    <property type="entry name" value="DUF1275"/>
</dbReference>
<organism evidence="3 4">
    <name type="scientific">Colletotrichum sojae</name>
    <dbReference type="NCBI Taxonomy" id="2175907"/>
    <lineage>
        <taxon>Eukaryota</taxon>
        <taxon>Fungi</taxon>
        <taxon>Dikarya</taxon>
        <taxon>Ascomycota</taxon>
        <taxon>Pezizomycotina</taxon>
        <taxon>Sordariomycetes</taxon>
        <taxon>Hypocreomycetidae</taxon>
        <taxon>Glomerellales</taxon>
        <taxon>Glomerellaceae</taxon>
        <taxon>Colletotrichum</taxon>
        <taxon>Colletotrichum orchidearum species complex</taxon>
    </lineage>
</organism>
<feature type="compositionally biased region" description="Low complexity" evidence="1">
    <location>
        <begin position="22"/>
        <end position="31"/>
    </location>
</feature>
<dbReference type="Proteomes" id="UP000652219">
    <property type="component" value="Unassembled WGS sequence"/>
</dbReference>
<dbReference type="EMBL" id="WIGN01000030">
    <property type="protein sequence ID" value="KAF6816085.1"/>
    <property type="molecule type" value="Genomic_DNA"/>
</dbReference>
<dbReference type="AlphaFoldDB" id="A0A8H6JN68"/>
<keyword evidence="2" id="KW-0812">Transmembrane</keyword>
<feature type="transmembrane region" description="Helical" evidence="2">
    <location>
        <begin position="260"/>
        <end position="281"/>
    </location>
</feature>
<sequence length="298" mass="32381">MSAQNGLRVADSSDTDAGNEPQTQTQTQTTQPKRGVIEWLRDDVNVRYTDVPVLACCLVSGLCDSVAVNAAGVFVSMQTGNTIFMALGASRLPAGEPLLWLKSLSSIAAFWLGCFFFSKSRHIHPKRRSTLALSFTLQAALVFLAAAFAQTRVVADFGLTSVEGSESNHEFKTSEDPLVMVPLALLAFQFGGQIVTSRILGFNEVPTNVLTSVYCDLLSDPKLFAPLKENPKRNRRFLAVVLLVLGGIIGGWLQRSRAGMPGALWISGAVKMFIALAWMAWDRKEPEDSKLEKGVAKS</sequence>
<reference evidence="3 4" key="1">
    <citation type="journal article" date="2020" name="Phytopathology">
        <title>Genome Sequence Resources of Colletotrichum truncatum, C. plurivorum, C. musicola, and C. sojae: Four Species Pathogenic to Soybean (Glycine max).</title>
        <authorList>
            <person name="Rogerio F."/>
            <person name="Boufleur T.R."/>
            <person name="Ciampi-Guillardi M."/>
            <person name="Sukno S.A."/>
            <person name="Thon M.R."/>
            <person name="Massola Junior N.S."/>
            <person name="Baroncelli R."/>
        </authorList>
    </citation>
    <scope>NUCLEOTIDE SEQUENCE [LARGE SCALE GENOMIC DNA]</scope>
    <source>
        <strain evidence="3 4">LFN0009</strain>
    </source>
</reference>
<dbReference type="PANTHER" id="PTHR37488:SF7">
    <property type="entry name" value="DUF1275 DOMAIN PROTEIN"/>
    <property type="match status" value="1"/>
</dbReference>
<keyword evidence="4" id="KW-1185">Reference proteome</keyword>
<dbReference type="Pfam" id="PF06912">
    <property type="entry name" value="DUF1275"/>
    <property type="match status" value="1"/>
</dbReference>
<feature type="transmembrane region" description="Helical" evidence="2">
    <location>
        <begin position="51"/>
        <end position="77"/>
    </location>
</feature>
<evidence type="ECO:0000313" key="3">
    <source>
        <dbReference type="EMBL" id="KAF6816085.1"/>
    </source>
</evidence>
<feature type="transmembrane region" description="Helical" evidence="2">
    <location>
        <begin position="130"/>
        <end position="149"/>
    </location>
</feature>
<feature type="transmembrane region" description="Helical" evidence="2">
    <location>
        <begin position="237"/>
        <end position="254"/>
    </location>
</feature>
<feature type="transmembrane region" description="Helical" evidence="2">
    <location>
        <begin position="178"/>
        <end position="196"/>
    </location>
</feature>
<accession>A0A8H6JN68</accession>
<keyword evidence="2" id="KW-0472">Membrane</keyword>
<evidence type="ECO:0000256" key="2">
    <source>
        <dbReference type="SAM" id="Phobius"/>
    </source>
</evidence>
<feature type="transmembrane region" description="Helical" evidence="2">
    <location>
        <begin position="97"/>
        <end position="118"/>
    </location>
</feature>